<comment type="caution">
    <text evidence="1">The sequence shown here is derived from an EMBL/GenBank/DDBJ whole genome shotgun (WGS) entry which is preliminary data.</text>
</comment>
<dbReference type="Proteomes" id="UP001157974">
    <property type="component" value="Unassembled WGS sequence"/>
</dbReference>
<proteinExistence type="predicted"/>
<accession>A0AAV8UIC9</accession>
<evidence type="ECO:0000313" key="1">
    <source>
        <dbReference type="EMBL" id="KAJ8901288.1"/>
    </source>
</evidence>
<dbReference type="AlphaFoldDB" id="A0AAV8UIC9"/>
<keyword evidence="2" id="KW-1185">Reference proteome</keyword>
<organism evidence="1 2">
    <name type="scientific">Rhodosorus marinus</name>
    <dbReference type="NCBI Taxonomy" id="101924"/>
    <lineage>
        <taxon>Eukaryota</taxon>
        <taxon>Rhodophyta</taxon>
        <taxon>Stylonematophyceae</taxon>
        <taxon>Stylonematales</taxon>
        <taxon>Stylonemataceae</taxon>
        <taxon>Rhodosorus</taxon>
    </lineage>
</organism>
<sequence length="1117" mass="125773">MEPGCVDSEYFVAQDLFLRGVGVEQVSWRRAWLPLGDCDMDVDCPFRGGGVLGDRRCFEFPVAKLICRDVLQPHKRLLEETMVAKFSLIQGHSRTAPKGLTLQRTQLQSMKLVLERSVHVDDASVVPVLEREVTRSELQDEICPSSVLSMVEIRGVLQVRRGRTLQAILRENLHDYRTQRSPSFIREAVERPEAGFTWRNSGRCVLLENLLSSKSVLLENPVSGIVDQSFRQIRVMSSDDLLEALKSFWQTHAATRMDVDSVRAQIALREATDAECFEAEAFQADPILRPEMFVIASRRPGCSRKFPVHRWIMGRGKRSKIARAALPPVSGLLSLGMIVRPCVRSLLSFECPRPPVSRLWSVWGSYSSIKGEFMEKMLQAFPLAERLEVLRWLGGYRKLFPTLETLGKRLSAVTDSHERCGLELGAAVLENKRHLTEQEIFEFERPKESIEFQAVDRTLIFPLSRKRSREPYLFENDCIDKLDTKRQASETVKLDISLDEFLALDEGKNAEIQATGGACISQVSDAPIDRNLSSEHEFPAIGHQARKSPKRTTDSGTLEISALSKELSTFLLQRKTLVLAEESSQIFPSTALLVDETVKAYNSRPCLWLNCRSPYTFSDRELEEAYRFHQRFLPLKKVTMLSNIDVSAQIIMSHMVFSSSRRDLAALVEHEFSCVIFQSGCLGGLDWLRGDGSLATFRELVRKAVTVVYVLHDQKGTAEELAAFLSLLEGSRSVEFYTNLCVFKAPKTTHYTRPVTGAGGRAIKRLEREAIFLMDQLKQHLPLQLEGCPLGLSSVTAADLELAVSRVKSLLERSPKMHYLLRGDFRKLLTLHVLRSIYDYVSVDGLATGLDFIGRAMEHYRDQIEDISVHLSSSDSNTGAGADESDRDVVHKAMKFAAENTPKSGDGKRIMIITETIAGCCRIEQLLHGLRDGQEPLYLVQNAKSFQNDFEFEGCSAVIEISPEWSGCSAFAPRSFLQLLTSLGKVLHVIISPEQQHAEGSKPCFFKLAGDRHYGQISELMSSVRMEKLSGEEVDEEDRKDLVVRYEQLAGMDSDDIFMFLVDKALENDSAPSNSRPLTLRVRGYQNEDTSTMELIESAITSHPLLSRNLCIRKTLL</sequence>
<evidence type="ECO:0000313" key="2">
    <source>
        <dbReference type="Proteomes" id="UP001157974"/>
    </source>
</evidence>
<gene>
    <name evidence="1" type="ORF">NDN08_007137</name>
</gene>
<protein>
    <submittedName>
        <fullName evidence="1">Uncharacterized protein</fullName>
    </submittedName>
</protein>
<reference evidence="1 2" key="1">
    <citation type="journal article" date="2023" name="Nat. Commun.">
        <title>Origin of minicircular mitochondrial genomes in red algae.</title>
        <authorList>
            <person name="Lee Y."/>
            <person name="Cho C.H."/>
            <person name="Lee Y.M."/>
            <person name="Park S.I."/>
            <person name="Yang J.H."/>
            <person name="West J.A."/>
            <person name="Bhattacharya D."/>
            <person name="Yoon H.S."/>
        </authorList>
    </citation>
    <scope>NUCLEOTIDE SEQUENCE [LARGE SCALE GENOMIC DNA]</scope>
    <source>
        <strain evidence="1 2">CCMP1338</strain>
        <tissue evidence="1">Whole cell</tissue>
    </source>
</reference>
<name>A0AAV8UIC9_9RHOD</name>
<dbReference type="EMBL" id="JAMWBK010000011">
    <property type="protein sequence ID" value="KAJ8901288.1"/>
    <property type="molecule type" value="Genomic_DNA"/>
</dbReference>